<comment type="caution">
    <text evidence="2">The sequence shown here is derived from an EMBL/GenBank/DDBJ whole genome shotgun (WGS) entry which is preliminary data.</text>
</comment>
<keyword evidence="3" id="KW-1185">Reference proteome</keyword>
<evidence type="ECO:0000313" key="2">
    <source>
        <dbReference type="EMBL" id="KAH3773054.1"/>
    </source>
</evidence>
<dbReference type="Proteomes" id="UP000828390">
    <property type="component" value="Unassembled WGS sequence"/>
</dbReference>
<name>A0A9D4E6B8_DREPO</name>
<evidence type="ECO:0000256" key="1">
    <source>
        <dbReference type="SAM" id="MobiDB-lite"/>
    </source>
</evidence>
<reference evidence="2" key="2">
    <citation type="submission" date="2020-11" db="EMBL/GenBank/DDBJ databases">
        <authorList>
            <person name="McCartney M.A."/>
            <person name="Auch B."/>
            <person name="Kono T."/>
            <person name="Mallez S."/>
            <person name="Becker A."/>
            <person name="Gohl D.M."/>
            <person name="Silverstein K.A.T."/>
            <person name="Koren S."/>
            <person name="Bechman K.B."/>
            <person name="Herman A."/>
            <person name="Abrahante J.E."/>
            <person name="Garbe J."/>
        </authorList>
    </citation>
    <scope>NUCLEOTIDE SEQUENCE</scope>
    <source>
        <strain evidence="2">Duluth1</strain>
        <tissue evidence="2">Whole animal</tissue>
    </source>
</reference>
<organism evidence="2 3">
    <name type="scientific">Dreissena polymorpha</name>
    <name type="common">Zebra mussel</name>
    <name type="synonym">Mytilus polymorpha</name>
    <dbReference type="NCBI Taxonomy" id="45954"/>
    <lineage>
        <taxon>Eukaryota</taxon>
        <taxon>Metazoa</taxon>
        <taxon>Spiralia</taxon>
        <taxon>Lophotrochozoa</taxon>
        <taxon>Mollusca</taxon>
        <taxon>Bivalvia</taxon>
        <taxon>Autobranchia</taxon>
        <taxon>Heteroconchia</taxon>
        <taxon>Euheterodonta</taxon>
        <taxon>Imparidentia</taxon>
        <taxon>Neoheterodontei</taxon>
        <taxon>Myida</taxon>
        <taxon>Dreissenoidea</taxon>
        <taxon>Dreissenidae</taxon>
        <taxon>Dreissena</taxon>
    </lineage>
</organism>
<reference evidence="2" key="1">
    <citation type="journal article" date="2019" name="bioRxiv">
        <title>The Genome of the Zebra Mussel, Dreissena polymorpha: A Resource for Invasive Species Research.</title>
        <authorList>
            <person name="McCartney M.A."/>
            <person name="Auch B."/>
            <person name="Kono T."/>
            <person name="Mallez S."/>
            <person name="Zhang Y."/>
            <person name="Obille A."/>
            <person name="Becker A."/>
            <person name="Abrahante J.E."/>
            <person name="Garbe J."/>
            <person name="Badalamenti J.P."/>
            <person name="Herman A."/>
            <person name="Mangelson H."/>
            <person name="Liachko I."/>
            <person name="Sullivan S."/>
            <person name="Sone E.D."/>
            <person name="Koren S."/>
            <person name="Silverstein K.A.T."/>
            <person name="Beckman K.B."/>
            <person name="Gohl D.M."/>
        </authorList>
    </citation>
    <scope>NUCLEOTIDE SEQUENCE</scope>
    <source>
        <strain evidence="2">Duluth1</strain>
        <tissue evidence="2">Whole animal</tissue>
    </source>
</reference>
<feature type="compositionally biased region" description="Basic and acidic residues" evidence="1">
    <location>
        <begin position="90"/>
        <end position="99"/>
    </location>
</feature>
<protein>
    <submittedName>
        <fullName evidence="2">Uncharacterized protein</fullName>
    </submittedName>
</protein>
<evidence type="ECO:0000313" key="3">
    <source>
        <dbReference type="Proteomes" id="UP000828390"/>
    </source>
</evidence>
<feature type="compositionally biased region" description="Basic residues" evidence="1">
    <location>
        <begin position="65"/>
        <end position="81"/>
    </location>
</feature>
<proteinExistence type="predicted"/>
<dbReference type="AlphaFoldDB" id="A0A9D4E6B8"/>
<dbReference type="EMBL" id="JAIWYP010000009">
    <property type="protein sequence ID" value="KAH3773054.1"/>
    <property type="molecule type" value="Genomic_DNA"/>
</dbReference>
<accession>A0A9D4E6B8</accession>
<feature type="region of interest" description="Disordered" evidence="1">
    <location>
        <begin position="65"/>
        <end position="108"/>
    </location>
</feature>
<gene>
    <name evidence="2" type="ORF">DPMN_174404</name>
</gene>
<sequence>MAGSKHQTVLMQLIGWIQPSITSKRVTWLDPNKHQSSANESHGWIKTSITSKRVTWLDPNIKLLKGNHRRGSKHQTPKRNHMAGSKHQSTSKESHDRLKTSNPCKEIT</sequence>